<dbReference type="STRING" id="1577474.GA0111570_101204"/>
<dbReference type="EMBL" id="FMYF01000001">
    <property type="protein sequence ID" value="SDB79931.1"/>
    <property type="molecule type" value="Genomic_DNA"/>
</dbReference>
<keyword evidence="1" id="KW-1133">Transmembrane helix</keyword>
<evidence type="ECO:0000256" key="1">
    <source>
        <dbReference type="SAM" id="Phobius"/>
    </source>
</evidence>
<evidence type="ECO:0000313" key="3">
    <source>
        <dbReference type="Proteomes" id="UP000199086"/>
    </source>
</evidence>
<evidence type="ECO:0000313" key="2">
    <source>
        <dbReference type="EMBL" id="SDB79931.1"/>
    </source>
</evidence>
<reference evidence="2 3" key="1">
    <citation type="submission" date="2016-06" db="EMBL/GenBank/DDBJ databases">
        <authorList>
            <person name="Olsen C.W."/>
            <person name="Carey S."/>
            <person name="Hinshaw L."/>
            <person name="Karasin A.I."/>
        </authorList>
    </citation>
    <scope>NUCLEOTIDE SEQUENCE [LARGE SCALE GENOMIC DNA]</scope>
    <source>
        <strain evidence="2 3">LZ-22</strain>
    </source>
</reference>
<keyword evidence="3" id="KW-1185">Reference proteome</keyword>
<dbReference type="OrthoDB" id="5244439at2"/>
<feature type="transmembrane region" description="Helical" evidence="1">
    <location>
        <begin position="61"/>
        <end position="81"/>
    </location>
</feature>
<feature type="transmembrane region" description="Helical" evidence="1">
    <location>
        <begin position="87"/>
        <end position="105"/>
    </location>
</feature>
<dbReference type="Proteomes" id="UP000199086">
    <property type="component" value="Unassembled WGS sequence"/>
</dbReference>
<organism evidence="2 3">
    <name type="scientific">Raineyella antarctica</name>
    <dbReference type="NCBI Taxonomy" id="1577474"/>
    <lineage>
        <taxon>Bacteria</taxon>
        <taxon>Bacillati</taxon>
        <taxon>Actinomycetota</taxon>
        <taxon>Actinomycetes</taxon>
        <taxon>Propionibacteriales</taxon>
        <taxon>Propionibacteriaceae</taxon>
        <taxon>Raineyella</taxon>
    </lineage>
</organism>
<keyword evidence="1" id="KW-0472">Membrane</keyword>
<proteinExistence type="predicted"/>
<sequence>MGKLGNIRHPEDVNSALIAASGILGGYISARETGIRPIGTVPLLAGGLWAGRTWLAKGGPVTAAALGLLYVGAFGASHPLAKRIGSWPSVFAVTGAVALASYLVVDRRA</sequence>
<keyword evidence="1" id="KW-0812">Transmembrane</keyword>
<accession>A0A1G6GD61</accession>
<name>A0A1G6GD61_9ACTN</name>
<gene>
    <name evidence="2" type="ORF">GA0111570_101204</name>
</gene>
<protein>
    <submittedName>
        <fullName evidence="2">Uncharacterized protein</fullName>
    </submittedName>
</protein>
<dbReference type="AlphaFoldDB" id="A0A1G6GD61"/>
<dbReference type="RefSeq" id="WP_092605475.1">
    <property type="nucleotide sequence ID" value="NZ_FMYF01000001.1"/>
</dbReference>